<dbReference type="Proteomes" id="UP001214415">
    <property type="component" value="Chromosome 1"/>
</dbReference>
<evidence type="ECO:0000256" key="3">
    <source>
        <dbReference type="SAM" id="MobiDB-lite"/>
    </source>
</evidence>
<dbReference type="PANTHER" id="PTHR15346">
    <property type="entry name" value="DYNACTIN SUBUNIT"/>
    <property type="match status" value="1"/>
</dbReference>
<evidence type="ECO:0000313" key="5">
    <source>
        <dbReference type="Proteomes" id="UP001214415"/>
    </source>
</evidence>
<comment type="subcellular location">
    <subcellularLocation>
        <location evidence="1">Cytoplasm</location>
    </subcellularLocation>
</comment>
<feature type="compositionally biased region" description="Basic and acidic residues" evidence="3">
    <location>
        <begin position="17"/>
        <end position="29"/>
    </location>
</feature>
<dbReference type="EMBL" id="CP119900">
    <property type="protein sequence ID" value="WFD21569.1"/>
    <property type="molecule type" value="Genomic_DNA"/>
</dbReference>
<dbReference type="GO" id="GO:0005737">
    <property type="term" value="C:cytoplasm"/>
    <property type="evidence" value="ECO:0007669"/>
    <property type="project" value="UniProtKB-SubCell"/>
</dbReference>
<proteinExistence type="predicted"/>
<protein>
    <recommendedName>
        <fullName evidence="6">Dynactin subunit 2</fullName>
    </recommendedName>
</protein>
<keyword evidence="5" id="KW-1185">Reference proteome</keyword>
<sequence>MSKYRGLPDIDTAPDVYETHPPERREGLSIHRPASPADSDAEPADTAIDRTSVNAAQAQAHFRATLPVEARPSSFEYDTYELRGTAAEMEAPLARLWRLQYEARELEAQLAEAAQTKPRSATSMLAQIHALQHNLAHMDQAAQETHPWHVSHTMIDALGTSVRAETIEPTAQAPPTRHAHTFAPWESRVAALERRIGTDVTDTHVPLLATVRQLEAQLALLAHPSHLDAILARAKLLASELQQVDERRQSLATRTDETTLHQIESLYAMHEKLAPLMPLAPALLARLQSLAPVHAAAATFASRLEQLTHEQRQLQAKQAELHSVLERVGTSLQDNARITQQNLAQLQARLDAIKPSTSPP</sequence>
<dbReference type="InterPro" id="IPR028133">
    <property type="entry name" value="Dynamitin"/>
</dbReference>
<evidence type="ECO:0000313" key="4">
    <source>
        <dbReference type="EMBL" id="WFD21569.1"/>
    </source>
</evidence>
<dbReference type="GO" id="GO:0007017">
    <property type="term" value="P:microtubule-based process"/>
    <property type="evidence" value="ECO:0007669"/>
    <property type="project" value="InterPro"/>
</dbReference>
<accession>A0AAF0EAV3</accession>
<evidence type="ECO:0000256" key="2">
    <source>
        <dbReference type="ARBA" id="ARBA00022490"/>
    </source>
</evidence>
<dbReference type="AlphaFoldDB" id="A0AAF0EAV3"/>
<dbReference type="Pfam" id="PF04912">
    <property type="entry name" value="Dynamitin"/>
    <property type="match status" value="1"/>
</dbReference>
<name>A0AAF0EAV3_9BASI</name>
<reference evidence="4" key="1">
    <citation type="submission" date="2023-03" db="EMBL/GenBank/DDBJ databases">
        <title>Mating type loci evolution in Malassezia.</title>
        <authorList>
            <person name="Coelho M.A."/>
        </authorList>
    </citation>
    <scope>NUCLEOTIDE SEQUENCE</scope>
    <source>
        <strain evidence="4">CBS 12830</strain>
    </source>
</reference>
<feature type="region of interest" description="Disordered" evidence="3">
    <location>
        <begin position="1"/>
        <end position="44"/>
    </location>
</feature>
<evidence type="ECO:0000256" key="1">
    <source>
        <dbReference type="ARBA" id="ARBA00004496"/>
    </source>
</evidence>
<dbReference type="GO" id="GO:0005869">
    <property type="term" value="C:dynactin complex"/>
    <property type="evidence" value="ECO:0007669"/>
    <property type="project" value="InterPro"/>
</dbReference>
<gene>
    <name evidence="4" type="ORF">MEQU1_000222</name>
</gene>
<evidence type="ECO:0008006" key="6">
    <source>
        <dbReference type="Google" id="ProtNLM"/>
    </source>
</evidence>
<keyword evidence="2" id="KW-0963">Cytoplasm</keyword>
<organism evidence="4 5">
    <name type="scientific">Malassezia equina</name>
    <dbReference type="NCBI Taxonomy" id="1381935"/>
    <lineage>
        <taxon>Eukaryota</taxon>
        <taxon>Fungi</taxon>
        <taxon>Dikarya</taxon>
        <taxon>Basidiomycota</taxon>
        <taxon>Ustilaginomycotina</taxon>
        <taxon>Malasseziomycetes</taxon>
        <taxon>Malasseziales</taxon>
        <taxon>Malasseziaceae</taxon>
        <taxon>Malassezia</taxon>
    </lineage>
</organism>